<reference evidence="1" key="1">
    <citation type="submission" date="2022-06" db="EMBL/GenBank/DDBJ databases">
        <authorList>
            <person name="Legras J.-L."/>
            <person name="Devillers H."/>
            <person name="Grondin C."/>
        </authorList>
    </citation>
    <scope>NUCLEOTIDE SEQUENCE</scope>
    <source>
        <strain evidence="1">CLIB 1444</strain>
    </source>
</reference>
<dbReference type="EMBL" id="CALSDN010000002">
    <property type="protein sequence ID" value="CAH6719525.1"/>
    <property type="molecule type" value="Genomic_DNA"/>
</dbReference>
<proteinExistence type="predicted"/>
<evidence type="ECO:0000313" key="2">
    <source>
        <dbReference type="Proteomes" id="UP001152531"/>
    </source>
</evidence>
<dbReference type="Proteomes" id="UP001152531">
    <property type="component" value="Unassembled WGS sequence"/>
</dbReference>
<evidence type="ECO:0000313" key="1">
    <source>
        <dbReference type="EMBL" id="CAH6719525.1"/>
    </source>
</evidence>
<organism evidence="1 2">
    <name type="scientific">[Candida] jaroonii</name>
    <dbReference type="NCBI Taxonomy" id="467808"/>
    <lineage>
        <taxon>Eukaryota</taxon>
        <taxon>Fungi</taxon>
        <taxon>Dikarya</taxon>
        <taxon>Ascomycota</taxon>
        <taxon>Saccharomycotina</taxon>
        <taxon>Pichiomycetes</taxon>
        <taxon>Debaryomycetaceae</taxon>
        <taxon>Yamadazyma</taxon>
    </lineage>
</organism>
<sequence>MVAAELDKVVLAEHEFYESGNLKNLLNLNYDDTPDDFDFNWLYILGILSLMALLIAYNKSSKRKKNDISSV</sequence>
<accession>A0ACA9Y446</accession>
<protein>
    <submittedName>
        <fullName evidence="1">Uncharacterized protein</fullName>
    </submittedName>
</protein>
<keyword evidence="2" id="KW-1185">Reference proteome</keyword>
<gene>
    <name evidence="1" type="ORF">CLIB1444_02S10550</name>
</gene>
<comment type="caution">
    <text evidence="1">The sequence shown here is derived from an EMBL/GenBank/DDBJ whole genome shotgun (WGS) entry which is preliminary data.</text>
</comment>
<name>A0ACA9Y446_9ASCO</name>